<evidence type="ECO:0000313" key="1">
    <source>
        <dbReference type="EMBL" id="MPD03697.1"/>
    </source>
</evidence>
<proteinExistence type="predicted"/>
<organism evidence="1 2">
    <name type="scientific">Portunus trituberculatus</name>
    <name type="common">Swimming crab</name>
    <name type="synonym">Neptunus trituberculatus</name>
    <dbReference type="NCBI Taxonomy" id="210409"/>
    <lineage>
        <taxon>Eukaryota</taxon>
        <taxon>Metazoa</taxon>
        <taxon>Ecdysozoa</taxon>
        <taxon>Arthropoda</taxon>
        <taxon>Crustacea</taxon>
        <taxon>Multicrustacea</taxon>
        <taxon>Malacostraca</taxon>
        <taxon>Eumalacostraca</taxon>
        <taxon>Eucarida</taxon>
        <taxon>Decapoda</taxon>
        <taxon>Pleocyemata</taxon>
        <taxon>Brachyura</taxon>
        <taxon>Eubrachyura</taxon>
        <taxon>Portunoidea</taxon>
        <taxon>Portunidae</taxon>
        <taxon>Portuninae</taxon>
        <taxon>Portunus</taxon>
    </lineage>
</organism>
<dbReference type="Proteomes" id="UP000324222">
    <property type="component" value="Unassembled WGS sequence"/>
</dbReference>
<gene>
    <name evidence="1" type="ORF">E2C01_099345</name>
</gene>
<evidence type="ECO:0000313" key="2">
    <source>
        <dbReference type="Proteomes" id="UP000324222"/>
    </source>
</evidence>
<comment type="caution">
    <text evidence="1">The sequence shown here is derived from an EMBL/GenBank/DDBJ whole genome shotgun (WGS) entry which is preliminary data.</text>
</comment>
<reference evidence="1 2" key="1">
    <citation type="submission" date="2019-05" db="EMBL/GenBank/DDBJ databases">
        <title>Another draft genome of Portunus trituberculatus and its Hox gene families provides insights of decapod evolution.</title>
        <authorList>
            <person name="Jeong J.-H."/>
            <person name="Song I."/>
            <person name="Kim S."/>
            <person name="Choi T."/>
            <person name="Kim D."/>
            <person name="Ryu S."/>
            <person name="Kim W."/>
        </authorList>
    </citation>
    <scope>NUCLEOTIDE SEQUENCE [LARGE SCALE GENOMIC DNA]</scope>
    <source>
        <tissue evidence="1">Muscle</tissue>
    </source>
</reference>
<dbReference type="EMBL" id="VSRR010137447">
    <property type="protein sequence ID" value="MPD03697.1"/>
    <property type="molecule type" value="Genomic_DNA"/>
</dbReference>
<sequence>MNTCPPSLGGGAARRRPTFTLWRVNLPLWAPVQDQICIMRKNAGPTRAWSKEVSGSEMYKVPQRAPQPRMTMWIH</sequence>
<protein>
    <submittedName>
        <fullName evidence="1">Uncharacterized protein</fullName>
    </submittedName>
</protein>
<name>A0A5B7KAR3_PORTR</name>
<accession>A0A5B7KAR3</accession>
<dbReference type="AlphaFoldDB" id="A0A5B7KAR3"/>
<keyword evidence="2" id="KW-1185">Reference proteome</keyword>